<evidence type="ECO:0000313" key="2">
    <source>
        <dbReference type="EMBL" id="MBB2193636.1"/>
    </source>
</evidence>
<evidence type="ECO:0000313" key="4">
    <source>
        <dbReference type="Proteomes" id="UP000561077"/>
    </source>
</evidence>
<dbReference type="EMBL" id="JABEQO010000008">
    <property type="protein sequence ID" value="MBB2164597.1"/>
    <property type="molecule type" value="Genomic_DNA"/>
</dbReference>
<proteinExistence type="predicted"/>
<comment type="caution">
    <text evidence="1">The sequence shown here is derived from an EMBL/GenBank/DDBJ whole genome shotgun (WGS) entry which is preliminary data.</text>
</comment>
<dbReference type="AlphaFoldDB" id="A0A7W4IL44"/>
<accession>A0A7W4IL44</accession>
<dbReference type="EMBL" id="JABEQN010000008">
    <property type="protein sequence ID" value="MBB2193636.1"/>
    <property type="molecule type" value="Genomic_DNA"/>
</dbReference>
<protein>
    <submittedName>
        <fullName evidence="1">Uncharacterized protein</fullName>
    </submittedName>
</protein>
<keyword evidence="3" id="KW-1185">Reference proteome</keyword>
<evidence type="ECO:0000313" key="3">
    <source>
        <dbReference type="Proteomes" id="UP000540490"/>
    </source>
</evidence>
<reference evidence="3 4" key="1">
    <citation type="submission" date="2020-04" db="EMBL/GenBank/DDBJ databases">
        <title>Description of novel Gluconacetobacter.</title>
        <authorList>
            <person name="Sombolestani A."/>
        </authorList>
    </citation>
    <scope>NUCLEOTIDE SEQUENCE [LARGE SCALE GENOMIC DNA]</scope>
    <source>
        <strain evidence="2 3">LMG 1728</strain>
        <strain evidence="1 4">LMG 1731</strain>
    </source>
</reference>
<dbReference type="InterPro" id="IPR006311">
    <property type="entry name" value="TAT_signal"/>
</dbReference>
<name>A0A7W4IL44_9PROT</name>
<sequence>MQRDSGCSVMDTGMVISRRGVFAAGRALGAAAMVADERAVLPRAASAGDAPP</sequence>
<dbReference type="Proteomes" id="UP000540490">
    <property type="component" value="Unassembled WGS sequence"/>
</dbReference>
<dbReference type="PROSITE" id="PS51318">
    <property type="entry name" value="TAT"/>
    <property type="match status" value="1"/>
</dbReference>
<evidence type="ECO:0000313" key="1">
    <source>
        <dbReference type="EMBL" id="MBB2164597.1"/>
    </source>
</evidence>
<dbReference type="Proteomes" id="UP000561077">
    <property type="component" value="Unassembled WGS sequence"/>
</dbReference>
<organism evidence="1 4">
    <name type="scientific">Gluconacetobacter dulcium</name>
    <dbReference type="NCBI Taxonomy" id="2729096"/>
    <lineage>
        <taxon>Bacteria</taxon>
        <taxon>Pseudomonadati</taxon>
        <taxon>Pseudomonadota</taxon>
        <taxon>Alphaproteobacteria</taxon>
        <taxon>Acetobacterales</taxon>
        <taxon>Acetobacteraceae</taxon>
        <taxon>Gluconacetobacter</taxon>
    </lineage>
</organism>
<gene>
    <name evidence="2" type="ORF">HLH25_08270</name>
    <name evidence="1" type="ORF">HLH26_08585</name>
</gene>
<dbReference type="RefSeq" id="WP_182973605.1">
    <property type="nucleotide sequence ID" value="NZ_JABEQN010000008.1"/>
</dbReference>